<dbReference type="EMBL" id="JACGCM010002027">
    <property type="protein sequence ID" value="KAF6145814.1"/>
    <property type="molecule type" value="Genomic_DNA"/>
</dbReference>
<dbReference type="Proteomes" id="UP000541444">
    <property type="component" value="Unassembled WGS sequence"/>
</dbReference>
<accession>A0A7J7LTF4</accession>
<proteinExistence type="predicted"/>
<evidence type="ECO:0000313" key="1">
    <source>
        <dbReference type="EMBL" id="KAF6145814.1"/>
    </source>
</evidence>
<comment type="caution">
    <text evidence="1">The sequence shown here is derived from an EMBL/GenBank/DDBJ whole genome shotgun (WGS) entry which is preliminary data.</text>
</comment>
<evidence type="ECO:0000313" key="2">
    <source>
        <dbReference type="Proteomes" id="UP000541444"/>
    </source>
</evidence>
<reference evidence="1 2" key="1">
    <citation type="journal article" date="2020" name="IScience">
        <title>Genome Sequencing of the Endangered Kingdonia uniflora (Circaeasteraceae, Ranunculales) Reveals Potential Mechanisms of Evolutionary Specialization.</title>
        <authorList>
            <person name="Sun Y."/>
            <person name="Deng T."/>
            <person name="Zhang A."/>
            <person name="Moore M.J."/>
            <person name="Landis J.B."/>
            <person name="Lin N."/>
            <person name="Zhang H."/>
            <person name="Zhang X."/>
            <person name="Huang J."/>
            <person name="Zhang X."/>
            <person name="Sun H."/>
            <person name="Wang H."/>
        </authorList>
    </citation>
    <scope>NUCLEOTIDE SEQUENCE [LARGE SCALE GENOMIC DNA]</scope>
    <source>
        <strain evidence="1">TB1705</strain>
        <tissue evidence="1">Leaf</tissue>
    </source>
</reference>
<protein>
    <submittedName>
        <fullName evidence="1">Uncharacterized protein</fullName>
    </submittedName>
</protein>
<keyword evidence="2" id="KW-1185">Reference proteome</keyword>
<dbReference type="AlphaFoldDB" id="A0A7J7LTF4"/>
<organism evidence="1 2">
    <name type="scientific">Kingdonia uniflora</name>
    <dbReference type="NCBI Taxonomy" id="39325"/>
    <lineage>
        <taxon>Eukaryota</taxon>
        <taxon>Viridiplantae</taxon>
        <taxon>Streptophyta</taxon>
        <taxon>Embryophyta</taxon>
        <taxon>Tracheophyta</taxon>
        <taxon>Spermatophyta</taxon>
        <taxon>Magnoliopsida</taxon>
        <taxon>Ranunculales</taxon>
        <taxon>Circaeasteraceae</taxon>
        <taxon>Kingdonia</taxon>
    </lineage>
</organism>
<name>A0A7J7LTF4_9MAGN</name>
<sequence>MRSNNLQVFDHTTSFSLNQVWKSQQMADLSARFIILTKHLNRQKIYPCYNRAY</sequence>
<feature type="non-terminal residue" evidence="1">
    <location>
        <position position="53"/>
    </location>
</feature>
<gene>
    <name evidence="1" type="ORF">GIB67_028809</name>
</gene>